<keyword evidence="1" id="KW-0812">Transmembrane</keyword>
<dbReference type="InterPro" id="IPR031582">
    <property type="entry name" value="TadF"/>
</dbReference>
<comment type="caution">
    <text evidence="2">The sequence shown here is derived from an EMBL/GenBank/DDBJ whole genome shotgun (WGS) entry which is preliminary data.</text>
</comment>
<keyword evidence="3" id="KW-1185">Reference proteome</keyword>
<evidence type="ECO:0000313" key="3">
    <source>
        <dbReference type="Proteomes" id="UP000838160"/>
    </source>
</evidence>
<feature type="transmembrane region" description="Helical" evidence="1">
    <location>
        <begin position="21"/>
        <end position="41"/>
    </location>
</feature>
<sequence length="190" mass="21585">MMRNNHSRLRSPSPTVRKQRGSFAIELAFVLVGLCAIFLFATDLSYQLLLRANLDRSSYALVNVLKERTRYFDADITNQTGLELDSDDLLDMQTVAARMLNKQQDEVAIQIESLLSGSQVDTRMSDEYRTQNCSTNSIEDYQDLAPIDNGVYYPLYRVTLCAQHDSWFQSFFNSDTDTIQIVSSSVIAGR</sequence>
<keyword evidence="1" id="KW-0472">Membrane</keyword>
<keyword evidence="1" id="KW-1133">Transmembrane helix</keyword>
<gene>
    <name evidence="2" type="ORF">VHP8226_03438</name>
</gene>
<accession>A0ABN8DLN3</accession>
<evidence type="ECO:0000256" key="1">
    <source>
        <dbReference type="SAM" id="Phobius"/>
    </source>
</evidence>
<dbReference type="EMBL" id="CAKLCM010000003">
    <property type="protein sequence ID" value="CAH0529683.1"/>
    <property type="molecule type" value="Genomic_DNA"/>
</dbReference>
<evidence type="ECO:0000313" key="2">
    <source>
        <dbReference type="EMBL" id="CAH0529683.1"/>
    </source>
</evidence>
<reference evidence="2" key="1">
    <citation type="submission" date="2021-12" db="EMBL/GenBank/DDBJ databases">
        <authorList>
            <person name="Rodrigo-Torres L."/>
            <person name="Arahal R. D."/>
            <person name="Lucena T."/>
        </authorList>
    </citation>
    <scope>NUCLEOTIDE SEQUENCE</scope>
    <source>
        <strain evidence="2">CECT 8226</strain>
    </source>
</reference>
<dbReference type="Proteomes" id="UP000838160">
    <property type="component" value="Unassembled WGS sequence"/>
</dbReference>
<name>A0ABN8DLN3_9VIBR</name>
<organism evidence="2 3">
    <name type="scientific">Vibrio hippocampi</name>
    <dbReference type="NCBI Taxonomy" id="654686"/>
    <lineage>
        <taxon>Bacteria</taxon>
        <taxon>Pseudomonadati</taxon>
        <taxon>Pseudomonadota</taxon>
        <taxon>Gammaproteobacteria</taxon>
        <taxon>Vibrionales</taxon>
        <taxon>Vibrionaceae</taxon>
        <taxon>Vibrio</taxon>
    </lineage>
</organism>
<dbReference type="Pfam" id="PF16964">
    <property type="entry name" value="TadF"/>
    <property type="match status" value="1"/>
</dbReference>
<proteinExistence type="predicted"/>
<dbReference type="RefSeq" id="WP_237486264.1">
    <property type="nucleotide sequence ID" value="NZ_CAKLCM010000003.1"/>
</dbReference>
<protein>
    <recommendedName>
        <fullName evidence="4">Membrane associated secretion system protein</fullName>
    </recommendedName>
</protein>
<evidence type="ECO:0008006" key="4">
    <source>
        <dbReference type="Google" id="ProtNLM"/>
    </source>
</evidence>